<proteinExistence type="predicted"/>
<accession>A0ACB9YXJ1</accession>
<gene>
    <name evidence="1" type="ORF">F4820DRAFT_347664</name>
</gene>
<reference evidence="1 2" key="1">
    <citation type="journal article" date="2022" name="New Phytol.">
        <title>Ecological generalism drives hyperdiversity of secondary metabolite gene clusters in xylarialean endophytes.</title>
        <authorList>
            <person name="Franco M.E.E."/>
            <person name="Wisecaver J.H."/>
            <person name="Arnold A.E."/>
            <person name="Ju Y.M."/>
            <person name="Slot J.C."/>
            <person name="Ahrendt S."/>
            <person name="Moore L.P."/>
            <person name="Eastman K.E."/>
            <person name="Scott K."/>
            <person name="Konkel Z."/>
            <person name="Mondo S.J."/>
            <person name="Kuo A."/>
            <person name="Hayes R.D."/>
            <person name="Haridas S."/>
            <person name="Andreopoulos B."/>
            <person name="Riley R."/>
            <person name="LaButti K."/>
            <person name="Pangilinan J."/>
            <person name="Lipzen A."/>
            <person name="Amirebrahimi M."/>
            <person name="Yan J."/>
            <person name="Adam C."/>
            <person name="Keymanesh K."/>
            <person name="Ng V."/>
            <person name="Louie K."/>
            <person name="Northen T."/>
            <person name="Drula E."/>
            <person name="Henrissat B."/>
            <person name="Hsieh H.M."/>
            <person name="Youens-Clark K."/>
            <person name="Lutzoni F."/>
            <person name="Miadlikowska J."/>
            <person name="Eastwood D.C."/>
            <person name="Hamelin R.C."/>
            <person name="Grigoriev I.V."/>
            <person name="U'Ren J.M."/>
        </authorList>
    </citation>
    <scope>NUCLEOTIDE SEQUENCE [LARGE SCALE GENOMIC DNA]</scope>
    <source>
        <strain evidence="1 2">CBS 119005</strain>
    </source>
</reference>
<evidence type="ECO:0000313" key="2">
    <source>
        <dbReference type="Proteomes" id="UP001497700"/>
    </source>
</evidence>
<dbReference type="Proteomes" id="UP001497700">
    <property type="component" value="Unassembled WGS sequence"/>
</dbReference>
<dbReference type="EMBL" id="MU393491">
    <property type="protein sequence ID" value="KAI4864127.1"/>
    <property type="molecule type" value="Genomic_DNA"/>
</dbReference>
<evidence type="ECO:0000313" key="1">
    <source>
        <dbReference type="EMBL" id="KAI4864127.1"/>
    </source>
</evidence>
<keyword evidence="2" id="KW-1185">Reference proteome</keyword>
<sequence length="1308" mass="146450">MPSTLLQRPASSPQPCHTCGSPVKTFVCIQCNNLAFCDTCWSKWVLHVPGAMGLGGKPHEKADPETICRLQQIFDPVRSEADHEIELLKDRETTWFGFGRDSSGHPVFQDYGRFAAIMSESRTGETTDRHPQLVSFIGETGAGKSTLIKLLIDRQDLSSSKGPKYCSPVTSSNNDYIPTTGDVHLYSEPSTSSTSTPLLLIDCEGLNGGEAAPKALRCPSHNEIGKLVADNSSPQRDMRKLLQFRHSSQRHISWANSPHTQKREYAVSQLYPRILYTFSDVVVFVLRNPRSFESAVLDKLVRWASASVDKSLNQPVLPHAIIVLNATEDVDDKEWDIETATSMLMTAIQGAVTREPALQEYVRAWRQRGIVIKTTQDLLRQYYASVTVIRIPRRGSYMLMDRQATKLFNLIKERCSASHLIKKQIRMLANAEMLQVYLHASFDHFTRDLESPFDFVKEALRHNPVPRSFEGNILNLAVSMKNHSESEVLRHDARRIFLRLAPMVASCIMFDTVRQRILGTASRLLSDAYSELCVSALQRFADLYWPCSFRNPAYRKEHGRCCNVKSGHNPKGHQNEQGKIIGNGQYQSNFDLEIFIPKWNKLIKENLVKLQAAAYELSQKLPGRTDPQIASILHRERITSFYSALGNQSNFISHSACFSCLRELPDCVLPCGHILCLSCVQTYGRTTSRTTIELKRCPLHVRDILAEPPWVITTKPPCAGVRILCLDSGGINGIVELEVLRAIEKILGPNLPIQLFFDLIVGTSAGGIIALSLGAKGWSVEKTTKEFKALCKEAYTPREMTGVPLLENLTNFYHGSLYKTRPLEKALKSSFSDHNLFGGTQSRDEMPIRVAVTSTTALENKGVVFANYNRPDHTNQGLPYEFVRPDEPAKEVKVWEAARATSATSPQFKAYLKPETKDQYVDGSLHHACPVWVAHHETKLIWGDVAHLPPDIMLSIGTGRNVRDNDMTQARKSNRDITDTSSVTSMSPIKPTGSPFQSKSVKNADKFDDHQKCGRTWDKFIAGRITPESAGSEHNGRYTRISPELNIATPRLDDIQRFDELRRESGEVLEQNTSQVREVAHRLIASTFFFEEGLGSMKQTTSGYTCKGSIFCRFRSSSNEMKALGRFLKSNLKGSFEPYFLIEDDIPGSATQKVVLTETMIRGMYQRGYLDINPIRIDALKEHTVIKILLCLQATPYACGDAALPISGFPRQLMSEDSYNTTSYAQSTLLGQRRSSDDAYQSLDPVMRAPESNITGSMSKLSRHSELIVELPASPAPTAELPADEIQVRPTKKSHSLRLPELEGSLRL</sequence>
<name>A0ACB9YXJ1_9PEZI</name>
<comment type="caution">
    <text evidence="1">The sequence shown here is derived from an EMBL/GenBank/DDBJ whole genome shotgun (WGS) entry which is preliminary data.</text>
</comment>
<organism evidence="1 2">
    <name type="scientific">Hypoxylon rubiginosum</name>
    <dbReference type="NCBI Taxonomy" id="110542"/>
    <lineage>
        <taxon>Eukaryota</taxon>
        <taxon>Fungi</taxon>
        <taxon>Dikarya</taxon>
        <taxon>Ascomycota</taxon>
        <taxon>Pezizomycotina</taxon>
        <taxon>Sordariomycetes</taxon>
        <taxon>Xylariomycetidae</taxon>
        <taxon>Xylariales</taxon>
        <taxon>Hypoxylaceae</taxon>
        <taxon>Hypoxylon</taxon>
    </lineage>
</organism>
<protein>
    <submittedName>
        <fullName evidence="1">Uncharacterized protein</fullName>
    </submittedName>
</protein>